<keyword evidence="3" id="KW-0963">Cytoplasm</keyword>
<dbReference type="InterPro" id="IPR001315">
    <property type="entry name" value="CARD"/>
</dbReference>
<dbReference type="PROSITE" id="PS50209">
    <property type="entry name" value="CARD"/>
    <property type="match status" value="1"/>
</dbReference>
<dbReference type="AlphaFoldDB" id="A0A8C4M904"/>
<dbReference type="CDD" id="cd08810">
    <property type="entry name" value="CARD_BCL10"/>
    <property type="match status" value="1"/>
</dbReference>
<dbReference type="InterPro" id="IPR042143">
    <property type="entry name" value="CARD_BCL10"/>
</dbReference>
<reference evidence="18 19" key="1">
    <citation type="journal article" date="2020" name="Nat. Commun.">
        <title>Donkey genomes provide new insights into domestication and selection for coat color.</title>
        <authorList>
            <person name="Wang"/>
            <person name="C."/>
            <person name="Li"/>
            <person name="H."/>
            <person name="Guo"/>
            <person name="Y."/>
            <person name="Huang"/>
            <person name="J."/>
            <person name="Sun"/>
            <person name="Y."/>
            <person name="Min"/>
            <person name="J."/>
            <person name="Wang"/>
            <person name="J."/>
            <person name="Fang"/>
            <person name="X."/>
            <person name="Zhao"/>
            <person name="Z."/>
            <person name="Wang"/>
            <person name="S."/>
            <person name="Zhang"/>
            <person name="Y."/>
            <person name="Liu"/>
            <person name="Q."/>
            <person name="Jiang"/>
            <person name="Q."/>
            <person name="Wang"/>
            <person name="X."/>
            <person name="Guo"/>
            <person name="Y."/>
            <person name="Yang"/>
            <person name="C."/>
            <person name="Wang"/>
            <person name="Y."/>
            <person name="Tian"/>
            <person name="F."/>
            <person name="Zhuang"/>
            <person name="G."/>
            <person name="Fan"/>
            <person name="Y."/>
            <person name="Gao"/>
            <person name="Q."/>
            <person name="Li"/>
            <person name="Y."/>
            <person name="Ju"/>
            <person name="Z."/>
            <person name="Li"/>
            <person name="J."/>
            <person name="Li"/>
            <person name="R."/>
            <person name="Hou"/>
            <person name="M."/>
            <person name="Yang"/>
            <person name="G."/>
            <person name="Liu"/>
            <person name="G."/>
            <person name="Liu"/>
            <person name="W."/>
            <person name="Guo"/>
            <person name="J."/>
            <person name="Pan"/>
            <person name="S."/>
            <person name="Fan"/>
            <person name="G."/>
            <person name="Zhang"/>
            <person name="W."/>
            <person name="Zhang"/>
            <person name="R."/>
            <person name="Yu"/>
            <person name="J."/>
            <person name="Zhang"/>
            <person name="X."/>
            <person name="Yin"/>
            <person name="Q."/>
            <person name="Ji"/>
            <person name="C."/>
            <person name="Jin"/>
            <person name="Y."/>
            <person name="Yue"/>
            <person name="G."/>
            <person name="Liu"/>
            <person name="M."/>
            <person name="Xu"/>
            <person name="J."/>
            <person name="Liu"/>
            <person name="S."/>
            <person name="Jordana"/>
            <person name="J."/>
            <person name="Noce"/>
            <person name="A."/>
            <person name="Amills"/>
            <person name="M."/>
            <person name="Wu"/>
            <person name="D.D."/>
            <person name="Li"/>
            <person name="S."/>
            <person name="Zhou"/>
            <person name="X. and Zhong"/>
            <person name="J."/>
        </authorList>
    </citation>
    <scope>NUCLEOTIDE SEQUENCE [LARGE SCALE GENOMIC DNA]</scope>
</reference>
<feature type="region of interest" description="Disordered" evidence="16">
    <location>
        <begin position="325"/>
        <end position="345"/>
    </location>
</feature>
<dbReference type="GO" id="GO:0002250">
    <property type="term" value="P:adaptive immune response"/>
    <property type="evidence" value="ECO:0007669"/>
    <property type="project" value="UniProtKB-KW"/>
</dbReference>
<evidence type="ECO:0000256" key="4">
    <source>
        <dbReference type="ARBA" id="ARBA00022499"/>
    </source>
</evidence>
<evidence type="ECO:0000256" key="16">
    <source>
        <dbReference type="SAM" id="MobiDB-lite"/>
    </source>
</evidence>
<proteinExistence type="predicted"/>
<sequence length="390" mass="42495">MQTTWRLWAKPLLKDSGHRAGTGLALGLAPIGCRRDGAGSADGPAPPRGGACAWASRRRRQWGSELRVGTRRSAAPSAPEAEPEAPRFDPGALLFSKGQPSSSRPCPPALLPAHPEAEAPSLGGAAQPELPDPEEAPSPASAMEPTAPSLTEEDLTEVKKDALENLRVYLCEKIIAERHFDHLRAKKILSREDTEEISCRTSSRKRAGKLLDYLQENPKGLDTLVESIRREKTQNFLIQKITDEVLKLRNIKLEYLKGLKCSSCEPFPDGATNNLSRSNSDESNFSEKLRASTVIYHPEGESSTAPFFSTDSSLNLPVLEVGRTENPTFSSTTLPRPGDPGAPPLPPELQLEEGTCGNSSWTWLRGSSDGLSWHHSWNLLKGQLGLDNSR</sequence>
<evidence type="ECO:0000313" key="18">
    <source>
        <dbReference type="Ensembl" id="ENSEASP00005020471.2"/>
    </source>
</evidence>
<dbReference type="PANTHER" id="PTHR34920:SF1">
    <property type="entry name" value="B-CELL LYMPHOMA_LEUKEMIA 10"/>
    <property type="match status" value="1"/>
</dbReference>
<dbReference type="InterPro" id="IPR011029">
    <property type="entry name" value="DEATH-like_dom_sf"/>
</dbReference>
<dbReference type="Proteomes" id="UP000694387">
    <property type="component" value="Chromosome 16"/>
</dbReference>
<dbReference type="PANTHER" id="PTHR34920">
    <property type="entry name" value="B-CELL LYMPHOMA/LEUKEMIA 10"/>
    <property type="match status" value="1"/>
</dbReference>
<gene>
    <name evidence="18" type="primary">BCL10</name>
</gene>
<evidence type="ECO:0000256" key="2">
    <source>
        <dbReference type="ARBA" id="ARBA00004496"/>
    </source>
</evidence>
<reference evidence="18" key="3">
    <citation type="submission" date="2025-09" db="UniProtKB">
        <authorList>
            <consortium name="Ensembl"/>
        </authorList>
    </citation>
    <scope>IDENTIFICATION</scope>
</reference>
<keyword evidence="4" id="KW-1017">Isopeptide bond</keyword>
<keyword evidence="6" id="KW-0399">Innate immunity</keyword>
<feature type="compositionally biased region" description="Low complexity" evidence="16">
    <location>
        <begin position="137"/>
        <end position="149"/>
    </location>
</feature>
<dbReference type="GO" id="GO:0045121">
    <property type="term" value="C:membrane raft"/>
    <property type="evidence" value="ECO:0007669"/>
    <property type="project" value="UniProtKB-SubCell"/>
</dbReference>
<name>A0A8C4M904_EQUAS</name>
<evidence type="ECO:0000256" key="1">
    <source>
        <dbReference type="ARBA" id="ARBA00004285"/>
    </source>
</evidence>
<dbReference type="Pfam" id="PF00619">
    <property type="entry name" value="CARD"/>
    <property type="match status" value="1"/>
</dbReference>
<reference evidence="18" key="2">
    <citation type="submission" date="2025-08" db="UniProtKB">
        <authorList>
            <consortium name="Ensembl"/>
        </authorList>
    </citation>
    <scope>IDENTIFICATION</scope>
</reference>
<evidence type="ECO:0000259" key="17">
    <source>
        <dbReference type="PROSITE" id="PS50209"/>
    </source>
</evidence>
<evidence type="ECO:0000256" key="14">
    <source>
        <dbReference type="ARBA" id="ARBA00068591"/>
    </source>
</evidence>
<keyword evidence="8" id="KW-0832">Ubl conjugation</keyword>
<dbReference type="Gene3D" id="1.10.533.10">
    <property type="entry name" value="Death Domain, Fas"/>
    <property type="match status" value="1"/>
</dbReference>
<dbReference type="InterPro" id="IPR033238">
    <property type="entry name" value="BCL10/E10"/>
</dbReference>
<feature type="compositionally biased region" description="Low complexity" evidence="16">
    <location>
        <begin position="71"/>
        <end position="80"/>
    </location>
</feature>
<dbReference type="GO" id="GO:0006915">
    <property type="term" value="P:apoptotic process"/>
    <property type="evidence" value="ECO:0007669"/>
    <property type="project" value="UniProtKB-KW"/>
</dbReference>
<dbReference type="GO" id="GO:0003713">
    <property type="term" value="F:transcription coactivator activity"/>
    <property type="evidence" value="ECO:0007669"/>
    <property type="project" value="TreeGrafter"/>
</dbReference>
<keyword evidence="12" id="KW-0472">Membrane</keyword>
<dbReference type="FunFam" id="1.10.533.10:FF:000022">
    <property type="entry name" value="B-cell lymphoma/leukemia 10"/>
    <property type="match status" value="1"/>
</dbReference>
<evidence type="ECO:0000256" key="11">
    <source>
        <dbReference type="ARBA" id="ARBA00023130"/>
    </source>
</evidence>
<comment type="subunit">
    <text evidence="13">Homomultimer; homooligomerized following recruitment by CARD domain-containing proteins that form a nucleating helical template that recruits BCL10 via CARD-CARD interaction. Self-associates by CARD-CARD interaction and interacts with other CARD-proteins such as CARD9, CARD10, CARD11 and CARD14. Forms a complex with CARD14 and MALT1; resulting in the formation of a CBM (CARD14-BCL10-MALT1) complex. Forms a complex with CARD11 and MALT1; resulting in the formation of a CBM (CARD11-BCL10-MALT1) complex. Forms a complex with CARD9 and MALT1; resulting in the formation of a CBM (CARD9-BCL10-MALT1) complex. Found in a membrane raft complex, at least composed of BCL10, CARD11, DPP4 and IKBKB. Binds caspase-9 with its C-terminal domain. Interacts with TRAF2 and BIRC2/c-IAP2. Interacts with PELI2 and SOCS3; these interactions may be mutually exclusive.</text>
</comment>
<dbReference type="GO" id="GO:2001238">
    <property type="term" value="P:positive regulation of extrinsic apoptotic signaling pathway"/>
    <property type="evidence" value="ECO:0007669"/>
    <property type="project" value="TreeGrafter"/>
</dbReference>
<dbReference type="GeneTree" id="ENSGT00490000043442"/>
<keyword evidence="7" id="KW-0053">Apoptosis</keyword>
<evidence type="ECO:0000256" key="3">
    <source>
        <dbReference type="ARBA" id="ARBA00022490"/>
    </source>
</evidence>
<dbReference type="GO" id="GO:0043422">
    <property type="term" value="F:protein kinase B binding"/>
    <property type="evidence" value="ECO:0007669"/>
    <property type="project" value="TreeGrafter"/>
</dbReference>
<evidence type="ECO:0000256" key="8">
    <source>
        <dbReference type="ARBA" id="ARBA00022843"/>
    </source>
</evidence>
<evidence type="ECO:0000256" key="5">
    <source>
        <dbReference type="ARBA" id="ARBA00022553"/>
    </source>
</evidence>
<accession>A0A8C4M904</accession>
<evidence type="ECO:0000256" key="13">
    <source>
        <dbReference type="ARBA" id="ARBA00064168"/>
    </source>
</evidence>
<keyword evidence="19" id="KW-1185">Reference proteome</keyword>
<dbReference type="GO" id="GO:0051059">
    <property type="term" value="F:NF-kappaB binding"/>
    <property type="evidence" value="ECO:0007669"/>
    <property type="project" value="TreeGrafter"/>
</dbReference>
<keyword evidence="11" id="KW-1064">Adaptive immunity</keyword>
<comment type="subcellular location">
    <subcellularLocation>
        <location evidence="2">Cytoplasm</location>
    </subcellularLocation>
    <subcellularLocation>
        <location evidence="1">Membrane raft</location>
    </subcellularLocation>
</comment>
<dbReference type="GO" id="GO:0045087">
    <property type="term" value="P:innate immune response"/>
    <property type="evidence" value="ECO:0007669"/>
    <property type="project" value="UniProtKB-KW"/>
</dbReference>
<feature type="domain" description="CARD" evidence="17">
    <location>
        <begin position="155"/>
        <end position="229"/>
    </location>
</feature>
<organism evidence="18 19">
    <name type="scientific">Equus asinus</name>
    <name type="common">Donkey</name>
    <name type="synonym">Equus africanus asinus</name>
    <dbReference type="NCBI Taxonomy" id="9793"/>
    <lineage>
        <taxon>Eukaryota</taxon>
        <taxon>Metazoa</taxon>
        <taxon>Chordata</taxon>
        <taxon>Craniata</taxon>
        <taxon>Vertebrata</taxon>
        <taxon>Euteleostomi</taxon>
        <taxon>Mammalia</taxon>
        <taxon>Eutheria</taxon>
        <taxon>Laurasiatheria</taxon>
        <taxon>Perissodactyla</taxon>
        <taxon>Equidae</taxon>
        <taxon>Equus</taxon>
    </lineage>
</organism>
<dbReference type="Ensembl" id="ENSEAST00005022224.2">
    <property type="protein sequence ID" value="ENSEASP00005020471.2"/>
    <property type="gene ID" value="ENSEASG00005014089.2"/>
</dbReference>
<protein>
    <recommendedName>
        <fullName evidence="14">B-cell lymphoma/leukemia 10</fullName>
    </recommendedName>
    <alternativeName>
        <fullName evidence="15">B-cell CLL/lymphoma 10</fullName>
    </alternativeName>
</protein>
<evidence type="ECO:0000313" key="19">
    <source>
        <dbReference type="Proteomes" id="UP000694387"/>
    </source>
</evidence>
<dbReference type="GO" id="GO:0032449">
    <property type="term" value="C:CBM complex"/>
    <property type="evidence" value="ECO:0007669"/>
    <property type="project" value="TreeGrafter"/>
</dbReference>
<keyword evidence="5" id="KW-0597">Phosphoprotein</keyword>
<keyword evidence="9" id="KW-0391">Immunity</keyword>
<evidence type="ECO:0000256" key="6">
    <source>
        <dbReference type="ARBA" id="ARBA00022588"/>
    </source>
</evidence>
<feature type="compositionally biased region" description="Low complexity" evidence="16">
    <location>
        <begin position="111"/>
        <end position="120"/>
    </location>
</feature>
<dbReference type="SUPFAM" id="SSF47986">
    <property type="entry name" value="DEATH domain"/>
    <property type="match status" value="1"/>
</dbReference>
<evidence type="ECO:0000256" key="9">
    <source>
        <dbReference type="ARBA" id="ARBA00022859"/>
    </source>
</evidence>
<evidence type="ECO:0000256" key="15">
    <source>
        <dbReference type="ARBA" id="ARBA00077472"/>
    </source>
</evidence>
<dbReference type="GO" id="GO:0005829">
    <property type="term" value="C:cytosol"/>
    <property type="evidence" value="ECO:0007669"/>
    <property type="project" value="TreeGrafter"/>
</dbReference>
<evidence type="ECO:0000256" key="10">
    <source>
        <dbReference type="ARBA" id="ARBA00022990"/>
    </source>
</evidence>
<evidence type="ECO:0000256" key="7">
    <source>
        <dbReference type="ARBA" id="ARBA00022703"/>
    </source>
</evidence>
<evidence type="ECO:0000256" key="12">
    <source>
        <dbReference type="ARBA" id="ARBA00023136"/>
    </source>
</evidence>
<keyword evidence="10" id="KW-0007">Acetylation</keyword>
<dbReference type="GO" id="GO:0019209">
    <property type="term" value="F:kinase activator activity"/>
    <property type="evidence" value="ECO:0007669"/>
    <property type="project" value="TreeGrafter"/>
</dbReference>
<feature type="region of interest" description="Disordered" evidence="16">
    <location>
        <begin position="32"/>
        <end position="155"/>
    </location>
</feature>